<reference evidence="3 4" key="1">
    <citation type="submission" date="2023-12" db="EMBL/GenBank/DDBJ databases">
        <title>Streptomyces sp. V4-01.</title>
        <authorList>
            <person name="Somphong A."/>
            <person name="Phongsopitanun W."/>
        </authorList>
    </citation>
    <scope>NUCLEOTIDE SEQUENCE [LARGE SCALE GENOMIC DNA]</scope>
    <source>
        <strain evidence="3 4">V4-01</strain>
    </source>
</reference>
<dbReference type="RefSeq" id="WP_330795382.1">
    <property type="nucleotide sequence ID" value="NZ_JAZEWV010000010.1"/>
</dbReference>
<evidence type="ECO:0000256" key="2">
    <source>
        <dbReference type="SAM" id="SignalP"/>
    </source>
</evidence>
<evidence type="ECO:0000256" key="1">
    <source>
        <dbReference type="SAM" id="MobiDB-lite"/>
    </source>
</evidence>
<organism evidence="3 4">
    <name type="scientific">Actinacidiphila polyblastidii</name>
    <dbReference type="NCBI Taxonomy" id="3110430"/>
    <lineage>
        <taxon>Bacteria</taxon>
        <taxon>Bacillati</taxon>
        <taxon>Actinomycetota</taxon>
        <taxon>Actinomycetes</taxon>
        <taxon>Kitasatosporales</taxon>
        <taxon>Streptomycetaceae</taxon>
        <taxon>Actinacidiphila</taxon>
    </lineage>
</organism>
<proteinExistence type="predicted"/>
<keyword evidence="2" id="KW-0732">Signal</keyword>
<protein>
    <submittedName>
        <fullName evidence="3">Uncharacterized protein</fullName>
    </submittedName>
</protein>
<dbReference type="EMBL" id="JAZEWV010000010">
    <property type="protein sequence ID" value="MEE4543183.1"/>
    <property type="molecule type" value="Genomic_DNA"/>
</dbReference>
<evidence type="ECO:0000313" key="4">
    <source>
        <dbReference type="Proteomes" id="UP001344658"/>
    </source>
</evidence>
<feature type="region of interest" description="Disordered" evidence="1">
    <location>
        <begin position="48"/>
        <end position="70"/>
    </location>
</feature>
<feature type="chain" id="PRO_5045648401" evidence="2">
    <location>
        <begin position="42"/>
        <end position="182"/>
    </location>
</feature>
<keyword evidence="4" id="KW-1185">Reference proteome</keyword>
<dbReference type="PROSITE" id="PS51318">
    <property type="entry name" value="TAT"/>
    <property type="match status" value="1"/>
</dbReference>
<name>A0ABU7PBI7_9ACTN</name>
<feature type="compositionally biased region" description="Low complexity" evidence="1">
    <location>
        <begin position="54"/>
        <end position="66"/>
    </location>
</feature>
<sequence length="182" mass="19361">MNSSRSSSRTRTPGTSRSRAVRRGAFAAAALSLAVAVPAVAAQARPGPHTVQNAAAHPQAAASGRAGDPQSTVDRVADFYGAYIDAVWDGGNDPLAADLRTHYLTSGLRTRLAAWQKSQHADGVLRAQDVPRGWTVTYDGSGAGHAFTVVRLQWGNPAHPTYTYLKVQSDLSTRKISDIEPR</sequence>
<feature type="region of interest" description="Disordered" evidence="1">
    <location>
        <begin position="1"/>
        <end position="21"/>
    </location>
</feature>
<feature type="signal peptide" evidence="2">
    <location>
        <begin position="1"/>
        <end position="41"/>
    </location>
</feature>
<gene>
    <name evidence="3" type="ORF">V2S66_14540</name>
</gene>
<dbReference type="InterPro" id="IPR006311">
    <property type="entry name" value="TAT_signal"/>
</dbReference>
<dbReference type="Proteomes" id="UP001344658">
    <property type="component" value="Unassembled WGS sequence"/>
</dbReference>
<accession>A0ABU7PBI7</accession>
<comment type="caution">
    <text evidence="3">The sequence shown here is derived from an EMBL/GenBank/DDBJ whole genome shotgun (WGS) entry which is preliminary data.</text>
</comment>
<evidence type="ECO:0000313" key="3">
    <source>
        <dbReference type="EMBL" id="MEE4543183.1"/>
    </source>
</evidence>
<dbReference type="Gene3D" id="3.10.450.50">
    <property type="match status" value="1"/>
</dbReference>